<proteinExistence type="predicted"/>
<evidence type="ECO:0000313" key="4">
    <source>
        <dbReference type="Proteomes" id="UP001198565"/>
    </source>
</evidence>
<keyword evidence="2" id="KW-0472">Membrane</keyword>
<feature type="compositionally biased region" description="Basic and acidic residues" evidence="1">
    <location>
        <begin position="11"/>
        <end position="29"/>
    </location>
</feature>
<protein>
    <submittedName>
        <fullName evidence="3">DUF6328 family protein</fullName>
    </submittedName>
</protein>
<organism evidence="3 4">
    <name type="scientific">Streptantibioticus parmotrematis</name>
    <dbReference type="NCBI Taxonomy" id="2873249"/>
    <lineage>
        <taxon>Bacteria</taxon>
        <taxon>Bacillati</taxon>
        <taxon>Actinomycetota</taxon>
        <taxon>Actinomycetes</taxon>
        <taxon>Kitasatosporales</taxon>
        <taxon>Streptomycetaceae</taxon>
        <taxon>Streptantibioticus</taxon>
    </lineage>
</organism>
<keyword evidence="2" id="KW-1133">Transmembrane helix</keyword>
<dbReference type="RefSeq" id="WP_222980002.1">
    <property type="nucleotide sequence ID" value="NZ_JAINVZ010000015.1"/>
</dbReference>
<name>A0ABS7QY32_9ACTN</name>
<feature type="region of interest" description="Disordered" evidence="1">
    <location>
        <begin position="1"/>
        <end position="29"/>
    </location>
</feature>
<sequence length="176" mass="18933">MSADADDGGETDGRIDQKHGFGRHETPEARADRRWAEMLQEVRVTQTGAQILFGFLLSVAFTPRFTQLGGFDKALYATTVLLGALATGALVAPVSLHRMLAGHRRKPELVTMTGRLVVVGMTLLAAAVVCAVLLLLRVALGGGWAWGLAAAVLAWFAVCWLLLPTALRHYLDRPGT</sequence>
<keyword evidence="2" id="KW-0812">Transmembrane</keyword>
<accession>A0ABS7QY32</accession>
<feature type="transmembrane region" description="Helical" evidence="2">
    <location>
        <begin position="116"/>
        <end position="138"/>
    </location>
</feature>
<dbReference type="Proteomes" id="UP001198565">
    <property type="component" value="Unassembled WGS sequence"/>
</dbReference>
<comment type="caution">
    <text evidence="3">The sequence shown here is derived from an EMBL/GenBank/DDBJ whole genome shotgun (WGS) entry which is preliminary data.</text>
</comment>
<evidence type="ECO:0000256" key="2">
    <source>
        <dbReference type="SAM" id="Phobius"/>
    </source>
</evidence>
<gene>
    <name evidence="3" type="ORF">K7472_20715</name>
</gene>
<evidence type="ECO:0000313" key="3">
    <source>
        <dbReference type="EMBL" id="MBY8887250.1"/>
    </source>
</evidence>
<dbReference type="InterPro" id="IPR046291">
    <property type="entry name" value="DUF6328"/>
</dbReference>
<feature type="transmembrane region" description="Helical" evidence="2">
    <location>
        <begin position="144"/>
        <end position="163"/>
    </location>
</feature>
<evidence type="ECO:0000256" key="1">
    <source>
        <dbReference type="SAM" id="MobiDB-lite"/>
    </source>
</evidence>
<dbReference type="EMBL" id="JAINVZ010000015">
    <property type="protein sequence ID" value="MBY8887250.1"/>
    <property type="molecule type" value="Genomic_DNA"/>
</dbReference>
<feature type="transmembrane region" description="Helical" evidence="2">
    <location>
        <begin position="74"/>
        <end position="96"/>
    </location>
</feature>
<reference evidence="3 4" key="1">
    <citation type="submission" date="2021-08" db="EMBL/GenBank/DDBJ databases">
        <title>Streptomyces sp. PTM05 isolated from lichen.</title>
        <authorList>
            <person name="Somphong A."/>
            <person name="Phongsopitanun W."/>
            <person name="Tanasupawat S."/>
        </authorList>
    </citation>
    <scope>NUCLEOTIDE SEQUENCE [LARGE SCALE GENOMIC DNA]</scope>
    <source>
        <strain evidence="3 4">Ptm05</strain>
    </source>
</reference>
<feature type="compositionally biased region" description="Acidic residues" evidence="1">
    <location>
        <begin position="1"/>
        <end position="10"/>
    </location>
</feature>
<dbReference type="Pfam" id="PF19853">
    <property type="entry name" value="DUF6328"/>
    <property type="match status" value="1"/>
</dbReference>
<keyword evidence="4" id="KW-1185">Reference proteome</keyword>